<dbReference type="STRING" id="947166.A0A1D1UW11"/>
<keyword evidence="10" id="KW-0732">Signal</keyword>
<evidence type="ECO:0000256" key="4">
    <source>
        <dbReference type="ARBA" id="ARBA00022692"/>
    </source>
</evidence>
<keyword evidence="5 9" id="KW-0735">Signal-anchor</keyword>
<keyword evidence="6" id="KW-1133">Transmembrane helix</keyword>
<dbReference type="GO" id="GO:0017095">
    <property type="term" value="F:heparan sulfate 6-sulfotransferase activity"/>
    <property type="evidence" value="ECO:0007669"/>
    <property type="project" value="TreeGrafter"/>
</dbReference>
<evidence type="ECO:0000256" key="2">
    <source>
        <dbReference type="ARBA" id="ARBA00010109"/>
    </source>
</evidence>
<keyword evidence="8" id="KW-0325">Glycoprotein</keyword>
<feature type="signal peptide" evidence="10">
    <location>
        <begin position="1"/>
        <end position="25"/>
    </location>
</feature>
<dbReference type="FunFam" id="3.40.50.300:FF:000347">
    <property type="entry name" value="Heparan-sulfate 6-O-sulfotransferase"/>
    <property type="match status" value="1"/>
</dbReference>
<dbReference type="AlphaFoldDB" id="A0A1D1UW11"/>
<organism evidence="11 12">
    <name type="scientific">Ramazzottius varieornatus</name>
    <name type="common">Water bear</name>
    <name type="synonym">Tardigrade</name>
    <dbReference type="NCBI Taxonomy" id="947166"/>
    <lineage>
        <taxon>Eukaryota</taxon>
        <taxon>Metazoa</taxon>
        <taxon>Ecdysozoa</taxon>
        <taxon>Tardigrada</taxon>
        <taxon>Eutardigrada</taxon>
        <taxon>Parachela</taxon>
        <taxon>Hypsibioidea</taxon>
        <taxon>Ramazzottiidae</taxon>
        <taxon>Ramazzottius</taxon>
    </lineage>
</organism>
<dbReference type="EC" id="2.8.2.-" evidence="9"/>
<evidence type="ECO:0000256" key="5">
    <source>
        <dbReference type="ARBA" id="ARBA00022968"/>
    </source>
</evidence>
<evidence type="ECO:0000256" key="7">
    <source>
        <dbReference type="ARBA" id="ARBA00023136"/>
    </source>
</evidence>
<evidence type="ECO:0000256" key="8">
    <source>
        <dbReference type="ARBA" id="ARBA00023180"/>
    </source>
</evidence>
<dbReference type="InterPro" id="IPR005331">
    <property type="entry name" value="Sulfotransferase"/>
</dbReference>
<accession>A0A1D1UW11</accession>
<sequence>MRMPVWSRRLLILIILSFASLQVLQVYCPGWVCNTTGEFSERDEVLPAPRKRYGKAKVQMQMFNDERHEGISLWNDEEQSPRRDVKVDLNNSDILVFLHIQKTGGTVFGRNMVKSLYDPSTGRNACSCRPEAKRCKCYRPGGGSQEWLFSRFSTGWKCGLHADYTELIHCVDQVMAPKDTRNFPPRRYFYMTLLRDPYRRYLSEFLHVQRGATWKNARHWCGGRFASDGELRQCFQGDTWEGVSLDDFLACPDNLAANRQTRMLADLREVGCYNKSAMSGQDHDRLMLASARANLRKMAFFGIIEHIDDTQILFEATFGLRFAERLNNSYEPRGENFTMTDHQRRKFMEKIALDVELFDYAKLLFRQRVQAVRNSTPNPKRFLGIS</sequence>
<evidence type="ECO:0000256" key="3">
    <source>
        <dbReference type="ARBA" id="ARBA00022679"/>
    </source>
</evidence>
<gene>
    <name evidence="11" type="primary">RvY_05725-1</name>
    <name evidence="11" type="synonym">RvY_05725.1</name>
    <name evidence="11" type="ORF">RvY_05725</name>
</gene>
<evidence type="ECO:0000256" key="10">
    <source>
        <dbReference type="SAM" id="SignalP"/>
    </source>
</evidence>
<protein>
    <recommendedName>
        <fullName evidence="9">Heparan-sulfate 6-O-sulfotransferase</fullName>
        <ecNumber evidence="9">2.8.2.-</ecNumber>
    </recommendedName>
</protein>
<comment type="catalytic activity">
    <reaction evidence="9">
        <text>alpha-D-glucosaminyl-[heparan sulfate](n) + 3'-phosphoadenylyl sulfate = 6-sulfo-alpha-D-glucosaminyl-[heparan sulfate](n) + adenosine 3',5'-bisphosphate + H(+)</text>
        <dbReference type="Rhea" id="RHEA:56604"/>
        <dbReference type="Rhea" id="RHEA-COMP:9830"/>
        <dbReference type="Rhea" id="RHEA-COMP:14621"/>
        <dbReference type="ChEBI" id="CHEBI:15378"/>
        <dbReference type="ChEBI" id="CHEBI:58339"/>
        <dbReference type="ChEBI" id="CHEBI:58343"/>
        <dbReference type="ChEBI" id="CHEBI:58388"/>
        <dbReference type="ChEBI" id="CHEBI:140604"/>
    </reaction>
</comment>
<dbReference type="EMBL" id="BDGG01000002">
    <property type="protein sequence ID" value="GAU93854.1"/>
    <property type="molecule type" value="Genomic_DNA"/>
</dbReference>
<dbReference type="InterPro" id="IPR027417">
    <property type="entry name" value="P-loop_NTPase"/>
</dbReference>
<keyword evidence="12" id="KW-1185">Reference proteome</keyword>
<evidence type="ECO:0000256" key="9">
    <source>
        <dbReference type="RuleBase" id="RU364122"/>
    </source>
</evidence>
<dbReference type="GO" id="GO:0016020">
    <property type="term" value="C:membrane"/>
    <property type="evidence" value="ECO:0007669"/>
    <property type="project" value="UniProtKB-SubCell"/>
</dbReference>
<comment type="function">
    <text evidence="9">6-O-sulfation enzyme which catalyzes the transfer of sulfate from 3'-phosphoadenosine 5'-phosphosulfate (PAPS) to position 6 of the N-sulfoglucosamine residue (GlcNS) of heparan sulfate.</text>
</comment>
<evidence type="ECO:0000256" key="6">
    <source>
        <dbReference type="ARBA" id="ARBA00022989"/>
    </source>
</evidence>
<evidence type="ECO:0000256" key="1">
    <source>
        <dbReference type="ARBA" id="ARBA00004606"/>
    </source>
</evidence>
<comment type="similarity">
    <text evidence="2 9">Belongs to the sulfotransferase 6 family.</text>
</comment>
<dbReference type="OrthoDB" id="406981at2759"/>
<proteinExistence type="inferred from homology"/>
<keyword evidence="4" id="KW-0812">Transmembrane</keyword>
<dbReference type="PANTHER" id="PTHR12812">
    <property type="entry name" value="HEPARAN SULFATE 6-O-SULFOTRANSFERASE 3"/>
    <property type="match status" value="1"/>
</dbReference>
<name>A0A1D1UW11_RAMVA</name>
<keyword evidence="7 9" id="KW-0472">Membrane</keyword>
<keyword evidence="3 9" id="KW-0808">Transferase</keyword>
<dbReference type="Proteomes" id="UP000186922">
    <property type="component" value="Unassembled WGS sequence"/>
</dbReference>
<feature type="chain" id="PRO_5008897670" description="Heparan-sulfate 6-O-sulfotransferase" evidence="10">
    <location>
        <begin position="26"/>
        <end position="386"/>
    </location>
</feature>
<comment type="subcellular location">
    <subcellularLocation>
        <location evidence="1 9">Membrane</location>
        <topology evidence="1 9">Single-pass type II membrane protein</topology>
    </subcellularLocation>
</comment>
<dbReference type="Pfam" id="PF03567">
    <property type="entry name" value="Sulfotransfer_2"/>
    <property type="match status" value="1"/>
</dbReference>
<comment type="caution">
    <text evidence="11">The sequence shown here is derived from an EMBL/GenBank/DDBJ whole genome shotgun (WGS) entry which is preliminary data.</text>
</comment>
<dbReference type="Gene3D" id="3.40.50.300">
    <property type="entry name" value="P-loop containing nucleotide triphosphate hydrolases"/>
    <property type="match status" value="1"/>
</dbReference>
<dbReference type="InterPro" id="IPR010635">
    <property type="entry name" value="Heparan_SO4-6-sulfoTrfase"/>
</dbReference>
<reference evidence="11 12" key="1">
    <citation type="journal article" date="2016" name="Nat. Commun.">
        <title>Extremotolerant tardigrade genome and improved radiotolerance of human cultured cells by tardigrade-unique protein.</title>
        <authorList>
            <person name="Hashimoto T."/>
            <person name="Horikawa D.D."/>
            <person name="Saito Y."/>
            <person name="Kuwahara H."/>
            <person name="Kozuka-Hata H."/>
            <person name="Shin-I T."/>
            <person name="Minakuchi Y."/>
            <person name="Ohishi K."/>
            <person name="Motoyama A."/>
            <person name="Aizu T."/>
            <person name="Enomoto A."/>
            <person name="Kondo K."/>
            <person name="Tanaka S."/>
            <person name="Hara Y."/>
            <person name="Koshikawa S."/>
            <person name="Sagara H."/>
            <person name="Miura T."/>
            <person name="Yokobori S."/>
            <person name="Miyagawa K."/>
            <person name="Suzuki Y."/>
            <person name="Kubo T."/>
            <person name="Oyama M."/>
            <person name="Kohara Y."/>
            <person name="Fujiyama A."/>
            <person name="Arakawa K."/>
            <person name="Katayama T."/>
            <person name="Toyoda A."/>
            <person name="Kunieda T."/>
        </authorList>
    </citation>
    <scope>NUCLEOTIDE SEQUENCE [LARGE SCALE GENOMIC DNA]</scope>
    <source>
        <strain evidence="11 12">YOKOZUNA-1</strain>
    </source>
</reference>
<evidence type="ECO:0000313" key="12">
    <source>
        <dbReference type="Proteomes" id="UP000186922"/>
    </source>
</evidence>
<dbReference type="PANTHER" id="PTHR12812:SF0">
    <property type="entry name" value="HEPARAN-SULFATE 6-O-SULFOTRANSFERASE"/>
    <property type="match status" value="1"/>
</dbReference>
<evidence type="ECO:0000313" key="11">
    <source>
        <dbReference type="EMBL" id="GAU93854.1"/>
    </source>
</evidence>